<sequence length="537" mass="54079" precursor="true">MKLLSRALIYGLSALVIVASVLFSSSGAHATVTPSSGPTSGGTTITVQGISFVSVHTGENYALGLTSEGTLYTWGANQSGQLGNGTTTTSTTPQPVLGEGGVGILRGVTQVSAGTYHVIAVTPEGVFAWGDNQFGQLGIGTTSNQANPFPSKVVGLNGNGYLSGVTQIVASGFHSMAIVDGSVYSWGSNSWGQLGDNTVIDKNVPTRVLGESGTGYLTGITSIASRGAHSLASSGTALYAWGANAFGQLGVGTTTSSSVPLRVLGPNGNGFLTGIEQISTGNTHSLALVSGNVYSWGWNVEGMLGTGSTTDSSVPTLVLNESGTAPLAGVESIGTGSYNSYAAIAGKLYVWGSNTDGTLCIGSSANQVPFATLPVWVLGESGSSPLENVLDYSAGNRVTSVLTPSGIMTCGDNHNGQFGNGNVVNSTRVVQGPHFVQTGFTIGQNLAENLLISGDILTGTTAPSAAGVVNITGTANVFGGTTAATPATVSWNAGTFTYEAALANTGSADLFPFGLASAGAILLGAGLLLALRRQQNR</sequence>
<evidence type="ECO:0000256" key="2">
    <source>
        <dbReference type="SAM" id="Phobius"/>
    </source>
</evidence>
<dbReference type="Gene3D" id="2.130.10.30">
    <property type="entry name" value="Regulator of chromosome condensation 1/beta-lactamase-inhibitor protein II"/>
    <property type="match status" value="2"/>
</dbReference>
<dbReference type="Proteomes" id="UP000246894">
    <property type="component" value="Chromosome"/>
</dbReference>
<keyword evidence="2" id="KW-1133">Transmembrane helix</keyword>
<keyword evidence="3" id="KW-0732">Signal</keyword>
<dbReference type="InterPro" id="IPR000408">
    <property type="entry name" value="Reg_chr_condens"/>
</dbReference>
<keyword evidence="6" id="KW-1185">Reference proteome</keyword>
<feature type="signal peptide" evidence="3">
    <location>
        <begin position="1"/>
        <end position="30"/>
    </location>
</feature>
<dbReference type="SUPFAM" id="SSF50985">
    <property type="entry name" value="RCC1/BLIP-II"/>
    <property type="match status" value="1"/>
</dbReference>
<accession>A0A2Z3RVG6</accession>
<dbReference type="AlphaFoldDB" id="A0A2Z3RVG6"/>
<evidence type="ECO:0000256" key="1">
    <source>
        <dbReference type="ARBA" id="ARBA00022737"/>
    </source>
</evidence>
<dbReference type="Pfam" id="PF25390">
    <property type="entry name" value="WD40_RLD"/>
    <property type="match status" value="1"/>
</dbReference>
<dbReference type="PANTHER" id="PTHR22870">
    <property type="entry name" value="REGULATOR OF CHROMOSOME CONDENSATION"/>
    <property type="match status" value="1"/>
</dbReference>
<dbReference type="EMBL" id="CP023994">
    <property type="protein sequence ID" value="AWR20829.1"/>
    <property type="molecule type" value="Genomic_DNA"/>
</dbReference>
<evidence type="ECO:0000313" key="5">
    <source>
        <dbReference type="EMBL" id="AWR20829.1"/>
    </source>
</evidence>
<evidence type="ECO:0000256" key="3">
    <source>
        <dbReference type="SAM" id="SignalP"/>
    </source>
</evidence>
<dbReference type="InterPro" id="IPR051210">
    <property type="entry name" value="Ub_ligase/GEF_domain"/>
</dbReference>
<keyword evidence="1" id="KW-0677">Repeat</keyword>
<organism evidence="5 6">
    <name type="scientific">Aurantimicrobium photophilum</name>
    <dbReference type="NCBI Taxonomy" id="1987356"/>
    <lineage>
        <taxon>Bacteria</taxon>
        <taxon>Bacillati</taxon>
        <taxon>Actinomycetota</taxon>
        <taxon>Actinomycetes</taxon>
        <taxon>Micrococcales</taxon>
        <taxon>Microbacteriaceae</taxon>
        <taxon>Aurantimicrobium</taxon>
    </lineage>
</organism>
<dbReference type="InterPro" id="IPR058923">
    <property type="entry name" value="RCC1-like_dom"/>
</dbReference>
<dbReference type="PANTHER" id="PTHR22870:SF360">
    <property type="entry name" value="ULTRAVIOLET-B RECEPTOR UVR8"/>
    <property type="match status" value="1"/>
</dbReference>
<keyword evidence="2" id="KW-0812">Transmembrane</keyword>
<dbReference type="OrthoDB" id="904022at2"/>
<evidence type="ECO:0000313" key="6">
    <source>
        <dbReference type="Proteomes" id="UP000246894"/>
    </source>
</evidence>
<feature type="chain" id="PRO_5016255436" evidence="3">
    <location>
        <begin position="31"/>
        <end position="537"/>
    </location>
</feature>
<evidence type="ECO:0000259" key="4">
    <source>
        <dbReference type="Pfam" id="PF25390"/>
    </source>
</evidence>
<dbReference type="PROSITE" id="PS50012">
    <property type="entry name" value="RCC1_3"/>
    <property type="match status" value="6"/>
</dbReference>
<protein>
    <submittedName>
        <fullName evidence="5">Regulator of chromosome condensation (RCC1) repeat protein</fullName>
    </submittedName>
</protein>
<feature type="transmembrane region" description="Helical" evidence="2">
    <location>
        <begin position="510"/>
        <end position="531"/>
    </location>
</feature>
<dbReference type="PRINTS" id="PR00633">
    <property type="entry name" value="RCCNDNSATION"/>
</dbReference>
<keyword evidence="2" id="KW-0472">Membrane</keyword>
<feature type="domain" description="RCC1-like" evidence="4">
    <location>
        <begin position="48"/>
        <end position="318"/>
    </location>
</feature>
<reference evidence="5 6" key="1">
    <citation type="submission" date="2017-10" db="EMBL/GenBank/DDBJ databases">
        <title>Genome of an Actinobacterium that displays light-enhanced growth.</title>
        <authorList>
            <person name="Maresca J.A."/>
            <person name="Hempel P."/>
            <person name="Shevchenko O."/>
            <person name="Miller K.J."/>
            <person name="Hahn M.W."/>
        </authorList>
    </citation>
    <scope>NUCLEOTIDE SEQUENCE [LARGE SCALE GENOMIC DNA]</scope>
    <source>
        <strain evidence="5 6">MWH-Mo1</strain>
    </source>
</reference>
<proteinExistence type="predicted"/>
<name>A0A2Z3RVG6_9MICO</name>
<dbReference type="InterPro" id="IPR009091">
    <property type="entry name" value="RCC1/BLIP-II"/>
</dbReference>
<dbReference type="KEGG" id="aum:AURMO_00210"/>
<gene>
    <name evidence="5" type="ORF">AURMO_00210</name>
</gene>